<organism evidence="1 2">
    <name type="scientific">Paramuricea clavata</name>
    <name type="common">Red gorgonian</name>
    <name type="synonym">Violescent sea-whip</name>
    <dbReference type="NCBI Taxonomy" id="317549"/>
    <lineage>
        <taxon>Eukaryota</taxon>
        <taxon>Metazoa</taxon>
        <taxon>Cnidaria</taxon>
        <taxon>Anthozoa</taxon>
        <taxon>Octocorallia</taxon>
        <taxon>Malacalcyonacea</taxon>
        <taxon>Plexauridae</taxon>
        <taxon>Paramuricea</taxon>
    </lineage>
</organism>
<name>A0A6S7I925_PARCT</name>
<keyword evidence="2" id="KW-1185">Reference proteome</keyword>
<accession>A0A6S7I925</accession>
<reference evidence="1" key="1">
    <citation type="submission" date="2020-04" db="EMBL/GenBank/DDBJ databases">
        <authorList>
            <person name="Alioto T."/>
            <person name="Alioto T."/>
            <person name="Gomez Garrido J."/>
        </authorList>
    </citation>
    <scope>NUCLEOTIDE SEQUENCE</scope>
    <source>
        <strain evidence="1">A484AB</strain>
    </source>
</reference>
<dbReference type="InterPro" id="IPR043502">
    <property type="entry name" value="DNA/RNA_pol_sf"/>
</dbReference>
<dbReference type="SUPFAM" id="SSF56672">
    <property type="entry name" value="DNA/RNA polymerases"/>
    <property type="match status" value="1"/>
</dbReference>
<dbReference type="OrthoDB" id="775972at2759"/>
<dbReference type="InterPro" id="IPR043128">
    <property type="entry name" value="Rev_trsase/Diguanyl_cyclase"/>
</dbReference>
<dbReference type="AlphaFoldDB" id="A0A6S7I925"/>
<dbReference type="PANTHER" id="PTHR37984:SF5">
    <property type="entry name" value="PROTEIN NYNRIN-LIKE"/>
    <property type="match status" value="1"/>
</dbReference>
<dbReference type="Gene3D" id="3.30.70.270">
    <property type="match status" value="1"/>
</dbReference>
<proteinExistence type="predicted"/>
<gene>
    <name evidence="1" type="ORF">PACLA_8A010546</name>
</gene>
<dbReference type="EMBL" id="CACRXK020008211">
    <property type="protein sequence ID" value="CAB4014236.1"/>
    <property type="molecule type" value="Genomic_DNA"/>
</dbReference>
<sequence>MFGINAQSKIVQNAIAELLAGLPGCKNISDDIIVCGKAVLQRLSNYNVRLNKDKWHFSQSQVCFYGHIFSAKGVQADPAKIDSIQQARVPENVSEVKSLPLGLSQYISRFIPTTLLSLLHYLPSLELTPSGNGRPTNKRPLTT</sequence>
<comment type="caution">
    <text evidence="1">The sequence shown here is derived from an EMBL/GenBank/DDBJ whole genome shotgun (WGS) entry which is preliminary data.</text>
</comment>
<dbReference type="PANTHER" id="PTHR37984">
    <property type="entry name" value="PROTEIN CBG26694"/>
    <property type="match status" value="1"/>
</dbReference>
<dbReference type="InterPro" id="IPR050951">
    <property type="entry name" value="Retrovirus_Pol_polyprotein"/>
</dbReference>
<dbReference type="Proteomes" id="UP001152795">
    <property type="component" value="Unassembled WGS sequence"/>
</dbReference>
<evidence type="ECO:0000313" key="2">
    <source>
        <dbReference type="Proteomes" id="UP001152795"/>
    </source>
</evidence>
<evidence type="ECO:0000313" key="1">
    <source>
        <dbReference type="EMBL" id="CAB4014236.1"/>
    </source>
</evidence>
<protein>
    <submittedName>
        <fullName evidence="1">Uncharacterized protein</fullName>
    </submittedName>
</protein>